<evidence type="ECO:0000313" key="2">
    <source>
        <dbReference type="Proteomes" id="UP001141259"/>
    </source>
</evidence>
<dbReference type="Gene3D" id="3.20.20.410">
    <property type="entry name" value="Protein of unknown function UPF0759"/>
    <property type="match status" value="1"/>
</dbReference>
<name>A0A9X2VU89_9PSEU</name>
<protein>
    <submittedName>
        <fullName evidence="1">DUF72 domain-containing protein</fullName>
    </submittedName>
</protein>
<organism evidence="1 2">
    <name type="scientific">Umezawaea endophytica</name>
    <dbReference type="NCBI Taxonomy" id="1654476"/>
    <lineage>
        <taxon>Bacteria</taxon>
        <taxon>Bacillati</taxon>
        <taxon>Actinomycetota</taxon>
        <taxon>Actinomycetes</taxon>
        <taxon>Pseudonocardiales</taxon>
        <taxon>Pseudonocardiaceae</taxon>
        <taxon>Umezawaea</taxon>
    </lineage>
</organism>
<sequence length="257" mass="28962">MGDIRIGTSGWTYPEWRGSFYPRGLPRDRELEHLAARVNSVELNSTFYGLRQPNHYRSWAARTPDDFVLSVKAPKVITHDKRLRDVDADLAEFFASGVHELDTKLGPVLWQLPPFLPFKPDRVTTFLDALPKDLRHAVEVRHPSFDSPEFLDLLRDRGIAAVVADTAGRFPAVEDATTDFVYARLHGAEELYVSAYGPTELDAWATRVRAWAEDGDVFVYFDNTLSGAAPYNAVSLAERLGTDRIPADPQRPRGSHR</sequence>
<comment type="caution">
    <text evidence="1">The sequence shown here is derived from an EMBL/GenBank/DDBJ whole genome shotgun (WGS) entry which is preliminary data.</text>
</comment>
<evidence type="ECO:0000313" key="1">
    <source>
        <dbReference type="EMBL" id="MCS7482734.1"/>
    </source>
</evidence>
<dbReference type="InterPro" id="IPR002763">
    <property type="entry name" value="DUF72"/>
</dbReference>
<gene>
    <name evidence="1" type="ORF">NZH93_38310</name>
</gene>
<proteinExistence type="predicted"/>
<dbReference type="Pfam" id="PF01904">
    <property type="entry name" value="DUF72"/>
    <property type="match status" value="1"/>
</dbReference>
<dbReference type="PANTHER" id="PTHR30348:SF4">
    <property type="entry name" value="DUF72 DOMAIN-CONTAINING PROTEIN"/>
    <property type="match status" value="1"/>
</dbReference>
<accession>A0A9X2VU89</accession>
<dbReference type="RefSeq" id="WP_259628199.1">
    <property type="nucleotide sequence ID" value="NZ_JANYMP010000026.1"/>
</dbReference>
<reference evidence="1" key="1">
    <citation type="submission" date="2022-08" db="EMBL/GenBank/DDBJ databases">
        <authorList>
            <person name="Tistechok S."/>
            <person name="Samborskyy M."/>
            <person name="Roman I."/>
        </authorList>
    </citation>
    <scope>NUCLEOTIDE SEQUENCE</scope>
    <source>
        <strain evidence="1">DSM 103496</strain>
    </source>
</reference>
<dbReference type="AlphaFoldDB" id="A0A9X2VU89"/>
<keyword evidence="2" id="KW-1185">Reference proteome</keyword>
<dbReference type="EMBL" id="JANYMP010000026">
    <property type="protein sequence ID" value="MCS7482734.1"/>
    <property type="molecule type" value="Genomic_DNA"/>
</dbReference>
<dbReference type="PANTHER" id="PTHR30348">
    <property type="entry name" value="UNCHARACTERIZED PROTEIN YECE"/>
    <property type="match status" value="1"/>
</dbReference>
<dbReference type="Proteomes" id="UP001141259">
    <property type="component" value="Unassembled WGS sequence"/>
</dbReference>
<dbReference type="SUPFAM" id="SSF117396">
    <property type="entry name" value="TM1631-like"/>
    <property type="match status" value="1"/>
</dbReference>
<dbReference type="InterPro" id="IPR036520">
    <property type="entry name" value="UPF0759_sf"/>
</dbReference>